<evidence type="ECO:0000256" key="4">
    <source>
        <dbReference type="ARBA" id="ARBA00023014"/>
    </source>
</evidence>
<evidence type="ECO:0000256" key="5">
    <source>
        <dbReference type="ARBA" id="ARBA00034078"/>
    </source>
</evidence>
<proteinExistence type="predicted"/>
<dbReference type="AlphaFoldDB" id="A0A6J6JZH1"/>
<dbReference type="SUPFAM" id="SSF50022">
    <property type="entry name" value="ISP domain"/>
    <property type="match status" value="1"/>
</dbReference>
<sequence length="107" mass="12356">MWIDICSSEEIRKKKKVVAKHEEFNILVIFHNDQIFAFDNECVHKKRELHTGMVFKEKFVCPGHQWAFDLSTGWESVKEQGQPVYTCREVDGVVQLDLSSARVATSA</sequence>
<evidence type="ECO:0000259" key="6">
    <source>
        <dbReference type="PROSITE" id="PS51296"/>
    </source>
</evidence>
<dbReference type="PANTHER" id="PTHR21496">
    <property type="entry name" value="FERREDOXIN-RELATED"/>
    <property type="match status" value="1"/>
</dbReference>
<dbReference type="InterPro" id="IPR017941">
    <property type="entry name" value="Rieske_2Fe-2S"/>
</dbReference>
<dbReference type="GO" id="GO:0046872">
    <property type="term" value="F:metal ion binding"/>
    <property type="evidence" value="ECO:0007669"/>
    <property type="project" value="UniProtKB-KW"/>
</dbReference>
<accession>A0A6J6JZH1</accession>
<dbReference type="PROSITE" id="PS51296">
    <property type="entry name" value="RIESKE"/>
    <property type="match status" value="1"/>
</dbReference>
<keyword evidence="1" id="KW-0001">2Fe-2S</keyword>
<evidence type="ECO:0000313" key="7">
    <source>
        <dbReference type="EMBL" id="CAB4641595.1"/>
    </source>
</evidence>
<dbReference type="EMBL" id="CAEZZM010000004">
    <property type="protein sequence ID" value="CAB4753536.1"/>
    <property type="molecule type" value="Genomic_DNA"/>
</dbReference>
<organism evidence="7">
    <name type="scientific">freshwater metagenome</name>
    <dbReference type="NCBI Taxonomy" id="449393"/>
    <lineage>
        <taxon>unclassified sequences</taxon>
        <taxon>metagenomes</taxon>
        <taxon>ecological metagenomes</taxon>
    </lineage>
</organism>
<evidence type="ECO:0000313" key="8">
    <source>
        <dbReference type="EMBL" id="CAB4644308.1"/>
    </source>
</evidence>
<reference evidence="7" key="1">
    <citation type="submission" date="2020-05" db="EMBL/GenBank/DDBJ databases">
        <authorList>
            <person name="Chiriac C."/>
            <person name="Salcher M."/>
            <person name="Ghai R."/>
            <person name="Kavagutti S V."/>
        </authorList>
    </citation>
    <scope>NUCLEOTIDE SEQUENCE</scope>
</reference>
<dbReference type="PANTHER" id="PTHR21496:SF0">
    <property type="entry name" value="RIESKE DOMAIN-CONTAINING PROTEIN"/>
    <property type="match status" value="1"/>
</dbReference>
<evidence type="ECO:0000256" key="3">
    <source>
        <dbReference type="ARBA" id="ARBA00023004"/>
    </source>
</evidence>
<dbReference type="Pfam" id="PF00355">
    <property type="entry name" value="Rieske"/>
    <property type="match status" value="1"/>
</dbReference>
<dbReference type="EMBL" id="CAEZWH010000009">
    <property type="protein sequence ID" value="CAB4644308.1"/>
    <property type="molecule type" value="Genomic_DNA"/>
</dbReference>
<dbReference type="EMBL" id="CAEZWB010000018">
    <property type="protein sequence ID" value="CAB4641595.1"/>
    <property type="molecule type" value="Genomic_DNA"/>
</dbReference>
<name>A0A6J6JZH1_9ZZZZ</name>
<evidence type="ECO:0000313" key="9">
    <source>
        <dbReference type="EMBL" id="CAB4753536.1"/>
    </source>
</evidence>
<gene>
    <name evidence="7" type="ORF">UFOPK2166_00249</name>
    <name evidence="8" type="ORF">UFOPK2195_00115</name>
    <name evidence="9" type="ORF">UFOPK2872_00097</name>
</gene>
<dbReference type="Gene3D" id="2.102.10.10">
    <property type="entry name" value="Rieske [2Fe-2S] iron-sulphur domain"/>
    <property type="match status" value="1"/>
</dbReference>
<keyword evidence="3" id="KW-0408">Iron</keyword>
<feature type="domain" description="Rieske" evidence="6">
    <location>
        <begin position="2"/>
        <end position="96"/>
    </location>
</feature>
<keyword evidence="2" id="KW-0479">Metal-binding</keyword>
<protein>
    <submittedName>
        <fullName evidence="7">Unannotated protein</fullName>
    </submittedName>
</protein>
<evidence type="ECO:0000256" key="2">
    <source>
        <dbReference type="ARBA" id="ARBA00022723"/>
    </source>
</evidence>
<dbReference type="GO" id="GO:0051537">
    <property type="term" value="F:2 iron, 2 sulfur cluster binding"/>
    <property type="evidence" value="ECO:0007669"/>
    <property type="project" value="UniProtKB-KW"/>
</dbReference>
<evidence type="ECO:0000256" key="1">
    <source>
        <dbReference type="ARBA" id="ARBA00022714"/>
    </source>
</evidence>
<comment type="cofactor">
    <cofactor evidence="5">
        <name>[2Fe-2S] cluster</name>
        <dbReference type="ChEBI" id="CHEBI:190135"/>
    </cofactor>
</comment>
<dbReference type="InterPro" id="IPR036922">
    <property type="entry name" value="Rieske_2Fe-2S_sf"/>
</dbReference>
<keyword evidence="4" id="KW-0411">Iron-sulfur</keyword>